<comment type="caution">
    <text evidence="1">The sequence shown here is derived from an EMBL/GenBank/DDBJ whole genome shotgun (WGS) entry which is preliminary data.</text>
</comment>
<protein>
    <submittedName>
        <fullName evidence="1">Uncharacterized protein</fullName>
    </submittedName>
</protein>
<dbReference type="AlphaFoldDB" id="A0A4Y1ZY24"/>
<gene>
    <name evidence="1" type="ORF">AVEN_115309_1</name>
</gene>
<dbReference type="Proteomes" id="UP000499080">
    <property type="component" value="Unassembled WGS sequence"/>
</dbReference>
<name>A0A4Y1ZY24_ARAVE</name>
<evidence type="ECO:0000313" key="1">
    <source>
        <dbReference type="EMBL" id="GBL72378.1"/>
    </source>
</evidence>
<proteinExistence type="predicted"/>
<keyword evidence="2" id="KW-1185">Reference proteome</keyword>
<reference evidence="1 2" key="1">
    <citation type="journal article" date="2019" name="Sci. Rep.">
        <title>Orb-weaving spider Araneus ventricosus genome elucidates the spidroin gene catalogue.</title>
        <authorList>
            <person name="Kono N."/>
            <person name="Nakamura H."/>
            <person name="Ohtoshi R."/>
            <person name="Moran D.A.P."/>
            <person name="Shinohara A."/>
            <person name="Yoshida Y."/>
            <person name="Fujiwara M."/>
            <person name="Mori M."/>
            <person name="Tomita M."/>
            <person name="Arakawa K."/>
        </authorList>
    </citation>
    <scope>NUCLEOTIDE SEQUENCE [LARGE SCALE GENOMIC DNA]</scope>
</reference>
<organism evidence="1 2">
    <name type="scientific">Araneus ventricosus</name>
    <name type="common">Orbweaver spider</name>
    <name type="synonym">Epeira ventricosa</name>
    <dbReference type="NCBI Taxonomy" id="182803"/>
    <lineage>
        <taxon>Eukaryota</taxon>
        <taxon>Metazoa</taxon>
        <taxon>Ecdysozoa</taxon>
        <taxon>Arthropoda</taxon>
        <taxon>Chelicerata</taxon>
        <taxon>Arachnida</taxon>
        <taxon>Araneae</taxon>
        <taxon>Araneomorphae</taxon>
        <taxon>Entelegynae</taxon>
        <taxon>Araneoidea</taxon>
        <taxon>Araneidae</taxon>
        <taxon>Araneus</taxon>
    </lineage>
</organism>
<evidence type="ECO:0000313" key="2">
    <source>
        <dbReference type="Proteomes" id="UP000499080"/>
    </source>
</evidence>
<sequence length="130" mass="14894">MLGNLPLKGRSTQSHSAHMKGMLSFVALSDCVDSFITMQMRSFKESMMEHPPAGYGKWFLFTSSFTISGSKEEKESIPFSFHPKDCIRMLSKMVFGRFNQLFWDVSFQGRRKARGKISDTREETGTYDGR</sequence>
<dbReference type="EMBL" id="BGPR01000001">
    <property type="protein sequence ID" value="GBL72378.1"/>
    <property type="molecule type" value="Genomic_DNA"/>
</dbReference>
<accession>A0A4Y1ZY24</accession>